<sequence>MRDIDADASEASRLLIRRAAYAVANTAIGMLGGGYGRRVSIIAGKGNNGEDGRVAAQLLERRGVRCSLHQPGPAALDDSHLVIDAAYGTGLRDRWDPPPQPDSPVLAVDLPSGIDGLTGQDRGSLKAQRTITFGALKPGLLLEPGASRCGHIDVADLGLDVSRCKAALITDQDLQDPLSQRARTDHKWSNSLRIIGGSPGMTGAIQLAAKGALRAGAGMTVVSSPTVEATHLNLPTEAVARPISPDNWATEVLTDLERFNALLIGPGLGTDAATLAATAKLIEQAPIPVVVDADALTAIASHPNCLTSRAAPTVLTPHDGEFKTLTGTKPGLDRCADVRSAAQHAVVLLKGPTTLVADPNGDLIFVRSGDQRLATAGSGDVLAGIIATLIGHSPTALAVAAAAHWHGRAATFAEPGMVADDLPSLLQPARSAMLSP</sequence>
<dbReference type="PROSITE" id="PS01050">
    <property type="entry name" value="YJEF_C_2"/>
    <property type="match status" value="1"/>
</dbReference>
<evidence type="ECO:0000256" key="16">
    <source>
        <dbReference type="ARBA" id="ARBA00023268"/>
    </source>
</evidence>
<evidence type="ECO:0000256" key="19">
    <source>
        <dbReference type="ARBA" id="ARBA00048238"/>
    </source>
</evidence>
<dbReference type="CDD" id="cd01171">
    <property type="entry name" value="YXKO-related"/>
    <property type="match status" value="1"/>
</dbReference>
<comment type="catalytic activity">
    <reaction evidence="2">
        <text>(6R)-NADPHX = (6S)-NADPHX</text>
        <dbReference type="Rhea" id="RHEA:32227"/>
        <dbReference type="ChEBI" id="CHEBI:64076"/>
        <dbReference type="ChEBI" id="CHEBI:64077"/>
        <dbReference type="EC" id="5.1.99.6"/>
    </reaction>
</comment>
<keyword evidence="9" id="KW-0547">Nucleotide-binding</keyword>
<dbReference type="GO" id="GO:0110051">
    <property type="term" value="P:metabolite repair"/>
    <property type="evidence" value="ECO:0007669"/>
    <property type="project" value="TreeGrafter"/>
</dbReference>
<dbReference type="PANTHER" id="PTHR12592">
    <property type="entry name" value="ATP-DEPENDENT (S)-NAD(P)H-HYDRATE DEHYDRATASE FAMILY MEMBER"/>
    <property type="match status" value="1"/>
</dbReference>
<reference evidence="23" key="1">
    <citation type="submission" date="2018-05" db="EMBL/GenBank/DDBJ databases">
        <authorList>
            <person name="Lanie J.A."/>
            <person name="Ng W.-L."/>
            <person name="Kazmierczak K.M."/>
            <person name="Andrzejewski T.M."/>
            <person name="Davidsen T.M."/>
            <person name="Wayne K.J."/>
            <person name="Tettelin H."/>
            <person name="Glass J.I."/>
            <person name="Rusch D."/>
            <person name="Podicherti R."/>
            <person name="Tsui H.-C.T."/>
            <person name="Winkler M.E."/>
        </authorList>
    </citation>
    <scope>NUCLEOTIDE SEQUENCE</scope>
</reference>
<evidence type="ECO:0000256" key="3">
    <source>
        <dbReference type="ARBA" id="ARBA00001958"/>
    </source>
</evidence>
<dbReference type="NCBIfam" id="TIGR00196">
    <property type="entry name" value="yjeF_cterm"/>
    <property type="match status" value="1"/>
</dbReference>
<keyword evidence="16" id="KW-0511">Multifunctional enzyme</keyword>
<dbReference type="InterPro" id="IPR030677">
    <property type="entry name" value="Nnr"/>
</dbReference>
<evidence type="ECO:0000256" key="15">
    <source>
        <dbReference type="ARBA" id="ARBA00023239"/>
    </source>
</evidence>
<accession>A0A381RJY0</accession>
<dbReference type="InterPro" id="IPR017953">
    <property type="entry name" value="Carbohydrate_kinase_pred_CS"/>
</dbReference>
<evidence type="ECO:0000256" key="7">
    <source>
        <dbReference type="ARBA" id="ARBA00013129"/>
    </source>
</evidence>
<dbReference type="Gene3D" id="3.40.50.10260">
    <property type="entry name" value="YjeF N-terminal domain"/>
    <property type="match status" value="2"/>
</dbReference>
<protein>
    <recommendedName>
        <fullName evidence="18">Nicotinamide nucleotide repair protein</fullName>
        <ecNumber evidence="7">4.2.1.136</ecNumber>
        <ecNumber evidence="6">5.1.99.6</ecNumber>
    </recommendedName>
</protein>
<keyword evidence="12" id="KW-0630">Potassium</keyword>
<dbReference type="GO" id="GO:0052855">
    <property type="term" value="F:ADP-dependent NAD(P)H-hydrate dehydratase activity"/>
    <property type="evidence" value="ECO:0007669"/>
    <property type="project" value="UniProtKB-EC"/>
</dbReference>
<dbReference type="PROSITE" id="PS51385">
    <property type="entry name" value="YJEF_N"/>
    <property type="match status" value="1"/>
</dbReference>
<dbReference type="GO" id="GO:0005524">
    <property type="term" value="F:ATP binding"/>
    <property type="evidence" value="ECO:0007669"/>
    <property type="project" value="UniProtKB-KW"/>
</dbReference>
<evidence type="ECO:0000259" key="21">
    <source>
        <dbReference type="PROSITE" id="PS51383"/>
    </source>
</evidence>
<proteinExistence type="inferred from homology"/>
<evidence type="ECO:0000256" key="1">
    <source>
        <dbReference type="ARBA" id="ARBA00000013"/>
    </source>
</evidence>
<keyword evidence="8" id="KW-0479">Metal-binding</keyword>
<comment type="cofactor">
    <cofactor evidence="3">
        <name>K(+)</name>
        <dbReference type="ChEBI" id="CHEBI:29103"/>
    </cofactor>
</comment>
<evidence type="ECO:0000256" key="11">
    <source>
        <dbReference type="ARBA" id="ARBA00022857"/>
    </source>
</evidence>
<evidence type="ECO:0000256" key="4">
    <source>
        <dbReference type="ARBA" id="ARBA00006001"/>
    </source>
</evidence>
<evidence type="ECO:0000256" key="18">
    <source>
        <dbReference type="ARBA" id="ARBA00032624"/>
    </source>
</evidence>
<dbReference type="HAMAP" id="MF_01965">
    <property type="entry name" value="NADHX_dehydratase"/>
    <property type="match status" value="1"/>
</dbReference>
<organism evidence="23">
    <name type="scientific">marine metagenome</name>
    <dbReference type="NCBI Taxonomy" id="408172"/>
    <lineage>
        <taxon>unclassified sequences</taxon>
        <taxon>metagenomes</taxon>
        <taxon>ecological metagenomes</taxon>
    </lineage>
</organism>
<dbReference type="InterPro" id="IPR000631">
    <property type="entry name" value="CARKD"/>
</dbReference>
<dbReference type="Pfam" id="PF01256">
    <property type="entry name" value="Carb_kinase"/>
    <property type="match status" value="1"/>
</dbReference>
<evidence type="ECO:0000256" key="5">
    <source>
        <dbReference type="ARBA" id="ARBA00009524"/>
    </source>
</evidence>
<dbReference type="InterPro" id="IPR036652">
    <property type="entry name" value="YjeF_N_dom_sf"/>
</dbReference>
<dbReference type="GO" id="GO:0046872">
    <property type="term" value="F:metal ion binding"/>
    <property type="evidence" value="ECO:0007669"/>
    <property type="project" value="UniProtKB-KW"/>
</dbReference>
<dbReference type="InterPro" id="IPR004443">
    <property type="entry name" value="YjeF_N_dom"/>
</dbReference>
<comment type="similarity">
    <text evidence="4">In the N-terminal section; belongs to the NnrE/AIBP family.</text>
</comment>
<evidence type="ECO:0000256" key="14">
    <source>
        <dbReference type="ARBA" id="ARBA00023235"/>
    </source>
</evidence>
<keyword evidence="13" id="KW-0520">NAD</keyword>
<evidence type="ECO:0000256" key="6">
    <source>
        <dbReference type="ARBA" id="ARBA00012228"/>
    </source>
</evidence>
<evidence type="ECO:0000256" key="2">
    <source>
        <dbReference type="ARBA" id="ARBA00000909"/>
    </source>
</evidence>
<evidence type="ECO:0000256" key="10">
    <source>
        <dbReference type="ARBA" id="ARBA00022840"/>
    </source>
</evidence>
<feature type="domain" description="YjeF N-terminal" evidence="22">
    <location>
        <begin position="1"/>
        <end position="165"/>
    </location>
</feature>
<comment type="catalytic activity">
    <reaction evidence="1">
        <text>(6R)-NADHX = (6S)-NADHX</text>
        <dbReference type="Rhea" id="RHEA:32215"/>
        <dbReference type="ChEBI" id="CHEBI:64074"/>
        <dbReference type="ChEBI" id="CHEBI:64075"/>
        <dbReference type="EC" id="5.1.99.6"/>
    </reaction>
</comment>
<dbReference type="SUPFAM" id="SSF64153">
    <property type="entry name" value="YjeF N-terminal domain-like"/>
    <property type="match status" value="1"/>
</dbReference>
<gene>
    <name evidence="23" type="ORF">METZ01_LOCUS42217</name>
</gene>
<feature type="domain" description="YjeF C-terminal" evidence="21">
    <location>
        <begin position="170"/>
        <end position="433"/>
    </location>
</feature>
<dbReference type="Pfam" id="PF03853">
    <property type="entry name" value="YjeF_N"/>
    <property type="match status" value="2"/>
</dbReference>
<dbReference type="AlphaFoldDB" id="A0A381RJY0"/>
<evidence type="ECO:0000256" key="17">
    <source>
        <dbReference type="ARBA" id="ARBA00025153"/>
    </source>
</evidence>
<name>A0A381RJY0_9ZZZZ</name>
<evidence type="ECO:0000256" key="13">
    <source>
        <dbReference type="ARBA" id="ARBA00023027"/>
    </source>
</evidence>
<keyword evidence="15" id="KW-0456">Lyase</keyword>
<dbReference type="PROSITE" id="PS51383">
    <property type="entry name" value="YJEF_C_3"/>
    <property type="match status" value="1"/>
</dbReference>
<evidence type="ECO:0000256" key="8">
    <source>
        <dbReference type="ARBA" id="ARBA00022723"/>
    </source>
</evidence>
<keyword evidence="11" id="KW-0521">NADP</keyword>
<evidence type="ECO:0000256" key="20">
    <source>
        <dbReference type="ARBA" id="ARBA00049209"/>
    </source>
</evidence>
<comment type="function">
    <text evidence="17">Bifunctional enzyme that catalyzes the epimerization of the S- and R-forms of NAD(P)HX and the dehydration of the S-form of NAD(P)HX at the expense of ADP, which is converted to AMP. This allows the repair of both epimers of NAD(P)HX, a damaged form of NAD(P)H that is a result of enzymatic or heat-dependent hydration.</text>
</comment>
<evidence type="ECO:0000313" key="23">
    <source>
        <dbReference type="EMBL" id="SUZ89363.1"/>
    </source>
</evidence>
<dbReference type="PIRSF" id="PIRSF017184">
    <property type="entry name" value="Nnr"/>
    <property type="match status" value="1"/>
</dbReference>
<evidence type="ECO:0000259" key="22">
    <source>
        <dbReference type="PROSITE" id="PS51385"/>
    </source>
</evidence>
<dbReference type="InterPro" id="IPR029056">
    <property type="entry name" value="Ribokinase-like"/>
</dbReference>
<dbReference type="EMBL" id="UINC01001816">
    <property type="protein sequence ID" value="SUZ89363.1"/>
    <property type="molecule type" value="Genomic_DNA"/>
</dbReference>
<dbReference type="EC" id="5.1.99.6" evidence="6"/>
<comment type="catalytic activity">
    <reaction evidence="19">
        <text>(6S)-NADHX + ADP = AMP + phosphate + NADH + H(+)</text>
        <dbReference type="Rhea" id="RHEA:32223"/>
        <dbReference type="ChEBI" id="CHEBI:15378"/>
        <dbReference type="ChEBI" id="CHEBI:43474"/>
        <dbReference type="ChEBI" id="CHEBI:57945"/>
        <dbReference type="ChEBI" id="CHEBI:64074"/>
        <dbReference type="ChEBI" id="CHEBI:456215"/>
        <dbReference type="ChEBI" id="CHEBI:456216"/>
        <dbReference type="EC" id="4.2.1.136"/>
    </reaction>
</comment>
<dbReference type="PANTHER" id="PTHR12592:SF0">
    <property type="entry name" value="ATP-DEPENDENT (S)-NAD(P)H-HYDRATE DEHYDRATASE"/>
    <property type="match status" value="1"/>
</dbReference>
<dbReference type="EC" id="4.2.1.136" evidence="7"/>
<keyword evidence="10" id="KW-0067">ATP-binding</keyword>
<comment type="similarity">
    <text evidence="5">In the C-terminal section; belongs to the NnrD/CARKD family.</text>
</comment>
<dbReference type="SUPFAM" id="SSF53613">
    <property type="entry name" value="Ribokinase-like"/>
    <property type="match status" value="1"/>
</dbReference>
<dbReference type="Gene3D" id="3.40.1190.20">
    <property type="match status" value="1"/>
</dbReference>
<evidence type="ECO:0000256" key="9">
    <source>
        <dbReference type="ARBA" id="ARBA00022741"/>
    </source>
</evidence>
<comment type="catalytic activity">
    <reaction evidence="20">
        <text>(6S)-NADPHX + ADP = AMP + phosphate + NADPH + H(+)</text>
        <dbReference type="Rhea" id="RHEA:32235"/>
        <dbReference type="ChEBI" id="CHEBI:15378"/>
        <dbReference type="ChEBI" id="CHEBI:43474"/>
        <dbReference type="ChEBI" id="CHEBI:57783"/>
        <dbReference type="ChEBI" id="CHEBI:64076"/>
        <dbReference type="ChEBI" id="CHEBI:456215"/>
        <dbReference type="ChEBI" id="CHEBI:456216"/>
        <dbReference type="EC" id="4.2.1.136"/>
    </reaction>
</comment>
<dbReference type="GO" id="GO:0052856">
    <property type="term" value="F:NAD(P)HX epimerase activity"/>
    <property type="evidence" value="ECO:0007669"/>
    <property type="project" value="UniProtKB-EC"/>
</dbReference>
<keyword evidence="14" id="KW-0413">Isomerase</keyword>
<evidence type="ECO:0000256" key="12">
    <source>
        <dbReference type="ARBA" id="ARBA00022958"/>
    </source>
</evidence>